<dbReference type="RefSeq" id="WP_213349316.1">
    <property type="nucleotide sequence ID" value="NZ_JAEDAM010000042.1"/>
</dbReference>
<keyword evidence="1" id="KW-0328">Glycosyltransferase</keyword>
<organism evidence="1 2">
    <name type="scientific">Candidatus Vampirococcus lugosii</name>
    <dbReference type="NCBI Taxonomy" id="2789015"/>
    <lineage>
        <taxon>Bacteria</taxon>
        <taxon>Candidatus Absconditibacteriota</taxon>
        <taxon>Vampirococcus</taxon>
    </lineage>
</organism>
<proteinExistence type="predicted"/>
<comment type="caution">
    <text evidence="1">The sequence shown here is derived from an EMBL/GenBank/DDBJ whole genome shotgun (WGS) entry which is preliminary data.</text>
</comment>
<dbReference type="SUPFAM" id="SSF53756">
    <property type="entry name" value="UDP-Glycosyltransferase/glycogen phosphorylase"/>
    <property type="match status" value="1"/>
</dbReference>
<dbReference type="Gene3D" id="3.40.50.2000">
    <property type="entry name" value="Glycogen Phosphorylase B"/>
    <property type="match status" value="1"/>
</dbReference>
<keyword evidence="2" id="KW-1185">Reference proteome</keyword>
<name>A0ABS5QLP6_9BACT</name>
<reference evidence="1 2" key="1">
    <citation type="journal article" date="2021" name="Nat. Commun.">
        <title>Reductive evolution and unique predatory mode in the CPR bacterium Vampirococcus lugosii.</title>
        <authorList>
            <person name="Moreira D."/>
            <person name="Zivanovic Y."/>
            <person name="Lopez-Archilla A.I."/>
            <person name="Iniesto M."/>
            <person name="Lopez-Garcia P."/>
        </authorList>
    </citation>
    <scope>NUCLEOTIDE SEQUENCE [LARGE SCALE GENOMIC DNA]</scope>
    <source>
        <strain evidence="1">Chiprana</strain>
    </source>
</reference>
<dbReference type="EMBL" id="JAEDAM010000042">
    <property type="protein sequence ID" value="MBS8122113.1"/>
    <property type="molecule type" value="Genomic_DNA"/>
</dbReference>
<protein>
    <submittedName>
        <fullName evidence="1">Sialyltransferase</fullName>
    </submittedName>
</protein>
<keyword evidence="1" id="KW-0808">Transferase</keyword>
<evidence type="ECO:0000313" key="2">
    <source>
        <dbReference type="Proteomes" id="UP000680365"/>
    </source>
</evidence>
<dbReference type="GO" id="GO:0016757">
    <property type="term" value="F:glycosyltransferase activity"/>
    <property type="evidence" value="ECO:0007669"/>
    <property type="project" value="UniProtKB-KW"/>
</dbReference>
<dbReference type="Proteomes" id="UP000680365">
    <property type="component" value="Unassembled WGS sequence"/>
</dbReference>
<sequence length="470" mass="55570">MNFKQLNNNFFKLENKLDLFNKQIDGVYFWELVRFSINREILIKKGLITIPHKGVDNKIIYILKNILNLSYKIIFKNPYFSEKESIFIIGHPRRPLIDGYYTDIYTKYLKKGLSKNNIDYQDFENFTQEYIKSKDIESKNILQLDYFSIFSLLFKNRFKFNKKDEKYVKDLELKINNEFGVNIDIYNKVKNEIASFNIFYKHIYKFLKRKRPKIIFEVVSYGLIVRALNKASKELNIPTIELQHGVIDKYHLGYSMGDQKNIKLNYFPDYIFTWGDYWNSVCNYPENTKLISTGFPYFELNKSKYNINKQQEKNIIVISQGAIGEDLSKQVYEVAKELKDYTFYYKLHPGEFHKIDNEFSFLKELENIKIITGAKTVYDLFEICSIQIGAFSTAIYEGLGFGLKTIVFDLPGVEYLDDLVEKDIVKKIDNPSDCIDIIKNKYFGKSNDFESESFFKSKAIDNMLENIKKI</sequence>
<evidence type="ECO:0000313" key="1">
    <source>
        <dbReference type="EMBL" id="MBS8122113.1"/>
    </source>
</evidence>
<gene>
    <name evidence="1" type="ORF">VAMP_115n23</name>
</gene>
<accession>A0ABS5QLP6</accession>